<feature type="transmembrane region" description="Helical" evidence="10">
    <location>
        <begin position="138"/>
        <end position="155"/>
    </location>
</feature>
<dbReference type="GO" id="GO:0005886">
    <property type="term" value="C:plasma membrane"/>
    <property type="evidence" value="ECO:0007669"/>
    <property type="project" value="UniProtKB-SubCell"/>
</dbReference>
<dbReference type="PIRSF" id="PIRSF006603">
    <property type="entry name" value="DinF"/>
    <property type="match status" value="1"/>
</dbReference>
<organism evidence="11 12">
    <name type="scientific">Mesotoga infera</name>
    <dbReference type="NCBI Taxonomy" id="1236046"/>
    <lineage>
        <taxon>Bacteria</taxon>
        <taxon>Thermotogati</taxon>
        <taxon>Thermotogota</taxon>
        <taxon>Thermotogae</taxon>
        <taxon>Kosmotogales</taxon>
        <taxon>Kosmotogaceae</taxon>
        <taxon>Mesotoga</taxon>
    </lineage>
</organism>
<sequence length="459" mass="49879">MAKDIHKMLGEEKIGRLLLSLSLPATIGMLVQAMYNFVDTIFVGRGVGSMGIAGISISLPVQIFVMAFAQMFGIGGASVISRALGERDHEKARRAAGNVMVFSVAFGLVMTLLGQFFLDQLLIVLGASEAIIPYAREYLSIILLGSAFFSFGMAMNHVVRAEGKPKIAMAAMLISAVLNIILDPIFIFSLNMGIWGAALATVLSQAATSIYVLFYFLSGKSLLRISLRSLIPEWRIMRETVSVGLSAFSRQVAGSLLAVVLNNSLVFYGGDIAVAVYGVINRLLMVFIMPMFGVNQGFLPIVGYNYGARKMRRARESVKLASAVTTMIALFSSIVMFLFARQLISIFTDETELIESTIYALRIVILATPTIGVQVIASGMFQALGKALPALFLSLLRQIIILIPLILVIPRFLGINGIWISFPLADLIAFAISLVFYLRELKIFRSGELNVEGGTTDVS</sequence>
<dbReference type="CDD" id="cd13143">
    <property type="entry name" value="MATE_MepA_like"/>
    <property type="match status" value="1"/>
</dbReference>
<dbReference type="PANTHER" id="PTHR43823">
    <property type="entry name" value="SPORULATION PROTEIN YKVU"/>
    <property type="match status" value="1"/>
</dbReference>
<feature type="transmembrane region" description="Helical" evidence="10">
    <location>
        <begin position="359"/>
        <end position="381"/>
    </location>
</feature>
<evidence type="ECO:0000256" key="3">
    <source>
        <dbReference type="ARBA" id="ARBA00022106"/>
    </source>
</evidence>
<dbReference type="InterPro" id="IPR045070">
    <property type="entry name" value="MATE_MepA-like"/>
</dbReference>
<keyword evidence="7 10" id="KW-1133">Transmembrane helix</keyword>
<evidence type="ECO:0000256" key="4">
    <source>
        <dbReference type="ARBA" id="ARBA00022448"/>
    </source>
</evidence>
<keyword evidence="9" id="KW-0046">Antibiotic resistance</keyword>
<feature type="transmembrane region" description="Helical" evidence="10">
    <location>
        <begin position="418"/>
        <end position="438"/>
    </location>
</feature>
<dbReference type="EMBL" id="DQBS01000063">
    <property type="protein sequence ID" value="HCO69467.1"/>
    <property type="molecule type" value="Genomic_DNA"/>
</dbReference>
<feature type="transmembrane region" description="Helical" evidence="10">
    <location>
        <begin position="17"/>
        <end position="38"/>
    </location>
</feature>
<evidence type="ECO:0000313" key="11">
    <source>
        <dbReference type="EMBL" id="HCO69467.1"/>
    </source>
</evidence>
<dbReference type="Pfam" id="PF01554">
    <property type="entry name" value="MatE"/>
    <property type="match status" value="2"/>
</dbReference>
<comment type="similarity">
    <text evidence="2">Belongs to the multi antimicrobial extrusion (MATE) (TC 2.A.66.1) family. MepA subfamily.</text>
</comment>
<dbReference type="InterPro" id="IPR002528">
    <property type="entry name" value="MATE_fam"/>
</dbReference>
<reference evidence="11 12" key="1">
    <citation type="journal article" date="2018" name="Nat. Biotechnol.">
        <title>A standardized bacterial taxonomy based on genome phylogeny substantially revises the tree of life.</title>
        <authorList>
            <person name="Parks D.H."/>
            <person name="Chuvochina M."/>
            <person name="Waite D.W."/>
            <person name="Rinke C."/>
            <person name="Skarshewski A."/>
            <person name="Chaumeil P.A."/>
            <person name="Hugenholtz P."/>
        </authorList>
    </citation>
    <scope>NUCLEOTIDE SEQUENCE [LARGE SCALE GENOMIC DNA]</scope>
    <source>
        <strain evidence="11">UBA9905</strain>
    </source>
</reference>
<feature type="transmembrane region" description="Helical" evidence="10">
    <location>
        <begin position="388"/>
        <end position="412"/>
    </location>
</feature>
<protein>
    <recommendedName>
        <fullName evidence="3">Multidrug export protein MepA</fullName>
    </recommendedName>
</protein>
<dbReference type="InterPro" id="IPR048279">
    <property type="entry name" value="MdtK-like"/>
</dbReference>
<evidence type="ECO:0000256" key="2">
    <source>
        <dbReference type="ARBA" id="ARBA00008417"/>
    </source>
</evidence>
<evidence type="ECO:0000256" key="6">
    <source>
        <dbReference type="ARBA" id="ARBA00022692"/>
    </source>
</evidence>
<dbReference type="Proteomes" id="UP000264215">
    <property type="component" value="Unassembled WGS sequence"/>
</dbReference>
<proteinExistence type="inferred from homology"/>
<keyword evidence="8 10" id="KW-0472">Membrane</keyword>
<dbReference type="PANTHER" id="PTHR43823:SF3">
    <property type="entry name" value="MULTIDRUG EXPORT PROTEIN MEPA"/>
    <property type="match status" value="1"/>
</dbReference>
<evidence type="ECO:0000256" key="9">
    <source>
        <dbReference type="ARBA" id="ARBA00023251"/>
    </source>
</evidence>
<keyword evidence="6 10" id="KW-0812">Transmembrane</keyword>
<evidence type="ECO:0000256" key="10">
    <source>
        <dbReference type="SAM" id="Phobius"/>
    </source>
</evidence>
<keyword evidence="4" id="KW-0813">Transport</keyword>
<evidence type="ECO:0000256" key="7">
    <source>
        <dbReference type="ARBA" id="ARBA00022989"/>
    </source>
</evidence>
<keyword evidence="5" id="KW-1003">Cell membrane</keyword>
<feature type="transmembrane region" description="Helical" evidence="10">
    <location>
        <begin position="318"/>
        <end position="339"/>
    </location>
</feature>
<feature type="transmembrane region" description="Helical" evidence="10">
    <location>
        <begin position="256"/>
        <end position="280"/>
    </location>
</feature>
<feature type="transmembrane region" description="Helical" evidence="10">
    <location>
        <begin position="50"/>
        <end position="74"/>
    </location>
</feature>
<comment type="caution">
    <text evidence="11">The sequence shown here is derived from an EMBL/GenBank/DDBJ whole genome shotgun (WGS) entry which is preliminary data.</text>
</comment>
<feature type="transmembrane region" description="Helical" evidence="10">
    <location>
        <begin position="286"/>
        <end position="306"/>
    </location>
</feature>
<dbReference type="AlphaFoldDB" id="A0A3D3TLG4"/>
<feature type="transmembrane region" description="Helical" evidence="10">
    <location>
        <begin position="167"/>
        <end position="188"/>
    </location>
</feature>
<evidence type="ECO:0000256" key="8">
    <source>
        <dbReference type="ARBA" id="ARBA00023136"/>
    </source>
</evidence>
<dbReference type="GO" id="GO:0015297">
    <property type="term" value="F:antiporter activity"/>
    <property type="evidence" value="ECO:0007669"/>
    <property type="project" value="InterPro"/>
</dbReference>
<feature type="transmembrane region" description="Helical" evidence="10">
    <location>
        <begin position="95"/>
        <end position="118"/>
    </location>
</feature>
<feature type="transmembrane region" description="Helical" evidence="10">
    <location>
        <begin position="194"/>
        <end position="217"/>
    </location>
</feature>
<evidence type="ECO:0000256" key="5">
    <source>
        <dbReference type="ARBA" id="ARBA00022475"/>
    </source>
</evidence>
<dbReference type="GO" id="GO:0046677">
    <property type="term" value="P:response to antibiotic"/>
    <property type="evidence" value="ECO:0007669"/>
    <property type="project" value="UniProtKB-KW"/>
</dbReference>
<name>A0A3D3TLG4_9BACT</name>
<dbReference type="NCBIfam" id="TIGR00797">
    <property type="entry name" value="matE"/>
    <property type="match status" value="1"/>
</dbReference>
<gene>
    <name evidence="11" type="ORF">DIT26_02600</name>
</gene>
<dbReference type="GO" id="GO:0042910">
    <property type="term" value="F:xenobiotic transmembrane transporter activity"/>
    <property type="evidence" value="ECO:0007669"/>
    <property type="project" value="InterPro"/>
</dbReference>
<comment type="subcellular location">
    <subcellularLocation>
        <location evidence="1">Cell membrane</location>
        <topology evidence="1">Multi-pass membrane protein</topology>
    </subcellularLocation>
</comment>
<accession>A0A3D3TLG4</accession>
<evidence type="ECO:0000313" key="12">
    <source>
        <dbReference type="Proteomes" id="UP000264215"/>
    </source>
</evidence>
<dbReference type="InterPro" id="IPR051327">
    <property type="entry name" value="MATE_MepA_subfamily"/>
</dbReference>
<evidence type="ECO:0000256" key="1">
    <source>
        <dbReference type="ARBA" id="ARBA00004651"/>
    </source>
</evidence>